<evidence type="ECO:0000259" key="7">
    <source>
        <dbReference type="PROSITE" id="PS51471"/>
    </source>
</evidence>
<evidence type="ECO:0000256" key="4">
    <source>
        <dbReference type="ARBA" id="ARBA00023002"/>
    </source>
</evidence>
<dbReference type="PROSITE" id="PS51471">
    <property type="entry name" value="FE2OG_OXY"/>
    <property type="match status" value="1"/>
</dbReference>
<reference evidence="8 9" key="1">
    <citation type="submission" date="2024-12" db="EMBL/GenBank/DDBJ databases">
        <title>The unique morphological basis and parallel evolutionary history of personate flowers in Penstemon.</title>
        <authorList>
            <person name="Depatie T.H."/>
            <person name="Wessinger C.A."/>
        </authorList>
    </citation>
    <scope>NUCLEOTIDE SEQUENCE [LARGE SCALE GENOMIC DNA]</scope>
    <source>
        <strain evidence="8">WTNN_2</strain>
        <tissue evidence="8">Leaf</tissue>
    </source>
</reference>
<dbReference type="GO" id="GO:0009805">
    <property type="term" value="P:coumarin biosynthetic process"/>
    <property type="evidence" value="ECO:0007669"/>
    <property type="project" value="UniProtKB-ARBA"/>
</dbReference>
<evidence type="ECO:0000313" key="9">
    <source>
        <dbReference type="Proteomes" id="UP001634393"/>
    </source>
</evidence>
<dbReference type="InterPro" id="IPR027443">
    <property type="entry name" value="IPNS-like_sf"/>
</dbReference>
<keyword evidence="9" id="KW-1185">Reference proteome</keyword>
<comment type="caution">
    <text evidence="8">The sequence shown here is derived from an EMBL/GenBank/DDBJ whole genome shotgun (WGS) entry which is preliminary data.</text>
</comment>
<keyword evidence="3" id="KW-0847">Vitamin C</keyword>
<dbReference type="Proteomes" id="UP001634393">
    <property type="component" value="Unassembled WGS sequence"/>
</dbReference>
<dbReference type="GO" id="GO:0031418">
    <property type="term" value="F:L-ascorbic acid binding"/>
    <property type="evidence" value="ECO:0007669"/>
    <property type="project" value="UniProtKB-KW"/>
</dbReference>
<evidence type="ECO:0000313" key="8">
    <source>
        <dbReference type="EMBL" id="KAL3840927.1"/>
    </source>
</evidence>
<gene>
    <name evidence="8" type="ORF">ACJIZ3_025518</name>
</gene>
<dbReference type="PANTHER" id="PTHR10209">
    <property type="entry name" value="OXIDOREDUCTASE, 2OG-FE II OXYGENASE FAMILY PROTEIN"/>
    <property type="match status" value="1"/>
</dbReference>
<comment type="similarity">
    <text evidence="1 6">Belongs to the iron/ascorbate-dependent oxidoreductase family.</text>
</comment>
<dbReference type="InterPro" id="IPR044861">
    <property type="entry name" value="IPNS-like_FE2OG_OXY"/>
</dbReference>
<dbReference type="InterPro" id="IPR005123">
    <property type="entry name" value="Oxoglu/Fe-dep_dioxygenase_dom"/>
</dbReference>
<dbReference type="InterPro" id="IPR026992">
    <property type="entry name" value="DIOX_N"/>
</dbReference>
<name>A0ABD3TVV3_9LAMI</name>
<dbReference type="EMBL" id="JBJXBP010000003">
    <property type="protein sequence ID" value="KAL3840927.1"/>
    <property type="molecule type" value="Genomic_DNA"/>
</dbReference>
<evidence type="ECO:0000256" key="1">
    <source>
        <dbReference type="ARBA" id="ARBA00008056"/>
    </source>
</evidence>
<dbReference type="PANTHER" id="PTHR10209:SF831">
    <property type="entry name" value="1-AMINOCYCLOPROPANE-1-CARBOXYLATE OXIDASE HOMOLOG 1-LIKE"/>
    <property type="match status" value="1"/>
</dbReference>
<sequence length="367" mass="41300">MKVVVDHYDRLSELKAFDQTKTGVKGLVDAGVTKVPRIFINENDKPTMSKYCNSDSDESSSLIPTIDLTGINDDSGTRAQIVKKVKEASERSGIFQIINHELPLSIMEEMIEGVRRFNEQDTEAKKKYYTRDRTKKFQYNSNADIYTEPTASWKDNLLGRMVPNPPHSHELPDVCRDIMFEYTEHVTKVGNTVYELLSEALGLEPGHLKEIGCVDTVNIVGNYYPACPEPELAFGITSHVDYGLLAILLQDNVGGLQFLYQHQWIDVPVVSGGLIINVGDFIQLITNDKLKSVRHRALANKESARISVATFMTPGPIDNTRLYGPIKELITEDEPAIYKHTTFKDFLTSYYTPNVDGTTANLKDFKL</sequence>
<evidence type="ECO:0000256" key="6">
    <source>
        <dbReference type="RuleBase" id="RU003682"/>
    </source>
</evidence>
<keyword evidence="4 6" id="KW-0560">Oxidoreductase</keyword>
<dbReference type="FunFam" id="2.60.120.330:FF:000005">
    <property type="entry name" value="1-aminocyclopropane-1-carboxylate oxidase homolog 1"/>
    <property type="match status" value="1"/>
</dbReference>
<accession>A0ABD3TVV3</accession>
<keyword evidence="5 6" id="KW-0408">Iron</keyword>
<organism evidence="8 9">
    <name type="scientific">Penstemon smallii</name>
    <dbReference type="NCBI Taxonomy" id="265156"/>
    <lineage>
        <taxon>Eukaryota</taxon>
        <taxon>Viridiplantae</taxon>
        <taxon>Streptophyta</taxon>
        <taxon>Embryophyta</taxon>
        <taxon>Tracheophyta</taxon>
        <taxon>Spermatophyta</taxon>
        <taxon>Magnoliopsida</taxon>
        <taxon>eudicotyledons</taxon>
        <taxon>Gunneridae</taxon>
        <taxon>Pentapetalae</taxon>
        <taxon>asterids</taxon>
        <taxon>lamiids</taxon>
        <taxon>Lamiales</taxon>
        <taxon>Plantaginaceae</taxon>
        <taxon>Cheloneae</taxon>
        <taxon>Penstemon</taxon>
    </lineage>
</organism>
<proteinExistence type="inferred from homology"/>
<dbReference type="Pfam" id="PF14226">
    <property type="entry name" value="DIOX_N"/>
    <property type="match status" value="1"/>
</dbReference>
<keyword evidence="2 6" id="KW-0479">Metal-binding</keyword>
<dbReference type="SUPFAM" id="SSF51197">
    <property type="entry name" value="Clavaminate synthase-like"/>
    <property type="match status" value="1"/>
</dbReference>
<feature type="domain" description="Fe2OG dioxygenase" evidence="7">
    <location>
        <begin position="213"/>
        <end position="314"/>
    </location>
</feature>
<evidence type="ECO:0000256" key="2">
    <source>
        <dbReference type="ARBA" id="ARBA00022723"/>
    </source>
</evidence>
<dbReference type="Pfam" id="PF03171">
    <property type="entry name" value="2OG-FeII_Oxy"/>
    <property type="match status" value="1"/>
</dbReference>
<dbReference type="GO" id="GO:0046872">
    <property type="term" value="F:metal ion binding"/>
    <property type="evidence" value="ECO:0007669"/>
    <property type="project" value="UniProtKB-KW"/>
</dbReference>
<dbReference type="GO" id="GO:0002238">
    <property type="term" value="P:response to molecule of fungal origin"/>
    <property type="evidence" value="ECO:0007669"/>
    <property type="project" value="UniProtKB-ARBA"/>
</dbReference>
<dbReference type="AlphaFoldDB" id="A0ABD3TVV3"/>
<dbReference type="Gene3D" id="2.60.120.330">
    <property type="entry name" value="B-lactam Antibiotic, Isopenicillin N Synthase, Chain"/>
    <property type="match status" value="1"/>
</dbReference>
<dbReference type="GO" id="GO:0016706">
    <property type="term" value="F:2-oxoglutarate-dependent dioxygenase activity"/>
    <property type="evidence" value="ECO:0007669"/>
    <property type="project" value="UniProtKB-ARBA"/>
</dbReference>
<evidence type="ECO:0000256" key="5">
    <source>
        <dbReference type="ARBA" id="ARBA00023004"/>
    </source>
</evidence>
<evidence type="ECO:0000256" key="3">
    <source>
        <dbReference type="ARBA" id="ARBA00022896"/>
    </source>
</evidence>
<protein>
    <recommendedName>
        <fullName evidence="7">Fe2OG dioxygenase domain-containing protein</fullName>
    </recommendedName>
</protein>